<dbReference type="InterPro" id="IPR003961">
    <property type="entry name" value="FN3_dom"/>
</dbReference>
<gene>
    <name evidence="2" type="ORF">CALMAC_LOCUS10217</name>
</gene>
<evidence type="ECO:0000313" key="3">
    <source>
        <dbReference type="Proteomes" id="UP000410492"/>
    </source>
</evidence>
<reference evidence="2 3" key="1">
    <citation type="submission" date="2019-01" db="EMBL/GenBank/DDBJ databases">
        <authorList>
            <person name="Sayadi A."/>
        </authorList>
    </citation>
    <scope>NUCLEOTIDE SEQUENCE [LARGE SCALE GENOMIC DNA]</scope>
</reference>
<protein>
    <recommendedName>
        <fullName evidence="1">Fibronectin type-III domain-containing protein</fullName>
    </recommendedName>
</protein>
<dbReference type="InterPro" id="IPR013783">
    <property type="entry name" value="Ig-like_fold"/>
</dbReference>
<evidence type="ECO:0000259" key="1">
    <source>
        <dbReference type="PROSITE" id="PS50853"/>
    </source>
</evidence>
<dbReference type="PROSITE" id="PS50853">
    <property type="entry name" value="FN3"/>
    <property type="match status" value="1"/>
</dbReference>
<dbReference type="SUPFAM" id="SSF49265">
    <property type="entry name" value="Fibronectin type III"/>
    <property type="match status" value="1"/>
</dbReference>
<name>A0A653CM09_CALMS</name>
<dbReference type="Proteomes" id="UP000410492">
    <property type="component" value="Unassembled WGS sequence"/>
</dbReference>
<dbReference type="InterPro" id="IPR036116">
    <property type="entry name" value="FN3_sf"/>
</dbReference>
<accession>A0A653CM09</accession>
<sequence length="433" mass="49297">MRVKTSLSTQKMDKEVQDTIEEAEIYLKKLIALDNDLEAAVEQIITTFEETNKNIQEKFSNLKTTLVKLLDKREGILLDQSKKIKDEAIEPLNDCRKIVQDKMMTTHKLIDSGNAIMPSRFDTFMKDASLLGSLPEVPQLKEVPYISFHCCESSENEAKHILENLGEVSRIAPAQITQMTEKPGAILVEWQIVENEERMTDIQDFRLQRAFGDVIKDKHLIVNFNDCYKGPESQYLVRDLQPGQPYSFRVSCKFEGIAEWSSWSLPQVFCTNLRPFSWQENADFMISAENKIAKPCRDNASILFSDGAQFFVGHSIEFTFLETDEKHSKAIIGLVTEDIAQTISNLESLKEGSFLIMQNGQILVDGTEKSTVLPAFVKGQKVSFSSGVANSGKLRLNIDSNEKRVTYDWLVKPDSKMYFVAQFSSTHWKIFVE</sequence>
<dbReference type="EMBL" id="CAACVG010008201">
    <property type="protein sequence ID" value="VEN48940.1"/>
    <property type="molecule type" value="Genomic_DNA"/>
</dbReference>
<dbReference type="OrthoDB" id="9984427at2759"/>
<dbReference type="Gene3D" id="2.60.40.10">
    <property type="entry name" value="Immunoglobulins"/>
    <property type="match status" value="1"/>
</dbReference>
<keyword evidence="3" id="KW-1185">Reference proteome</keyword>
<dbReference type="AlphaFoldDB" id="A0A653CM09"/>
<proteinExistence type="predicted"/>
<dbReference type="CDD" id="cd00063">
    <property type="entry name" value="FN3"/>
    <property type="match status" value="1"/>
</dbReference>
<evidence type="ECO:0000313" key="2">
    <source>
        <dbReference type="EMBL" id="VEN48940.1"/>
    </source>
</evidence>
<feature type="domain" description="Fibronectin type-III" evidence="1">
    <location>
        <begin position="172"/>
        <end position="274"/>
    </location>
</feature>
<organism evidence="2 3">
    <name type="scientific">Callosobruchus maculatus</name>
    <name type="common">Southern cowpea weevil</name>
    <name type="synonym">Pulse bruchid</name>
    <dbReference type="NCBI Taxonomy" id="64391"/>
    <lineage>
        <taxon>Eukaryota</taxon>
        <taxon>Metazoa</taxon>
        <taxon>Ecdysozoa</taxon>
        <taxon>Arthropoda</taxon>
        <taxon>Hexapoda</taxon>
        <taxon>Insecta</taxon>
        <taxon>Pterygota</taxon>
        <taxon>Neoptera</taxon>
        <taxon>Endopterygota</taxon>
        <taxon>Coleoptera</taxon>
        <taxon>Polyphaga</taxon>
        <taxon>Cucujiformia</taxon>
        <taxon>Chrysomeloidea</taxon>
        <taxon>Chrysomelidae</taxon>
        <taxon>Bruchinae</taxon>
        <taxon>Bruchini</taxon>
        <taxon>Callosobruchus</taxon>
    </lineage>
</organism>